<keyword evidence="2" id="KW-0614">Plasmid</keyword>
<accession>A0A142CLX0</accession>
<keyword evidence="1" id="KW-0472">Membrane</keyword>
<geneLocation type="plasmid" evidence="2">
    <name>pCAR10</name>
</geneLocation>
<protein>
    <recommendedName>
        <fullName evidence="3">Integral membrane protein</fullName>
    </recommendedName>
</protein>
<sequence length="86" mass="9885">MTDDDLDTEQEEFYSMEQCIFDFGIINYNPAITWTVPAVFFFLALLAGMVFNISRKNNLIVFVWAMSLPVITVFIFIFLGGKINIC</sequence>
<evidence type="ECO:0000256" key="1">
    <source>
        <dbReference type="SAM" id="Phobius"/>
    </source>
</evidence>
<organism evidence="2">
    <name type="scientific">Shigella dysenteriae 1</name>
    <dbReference type="NCBI Taxonomy" id="984897"/>
    <lineage>
        <taxon>Bacteria</taxon>
        <taxon>Pseudomonadati</taxon>
        <taxon>Pseudomonadota</taxon>
        <taxon>Gammaproteobacteria</taxon>
        <taxon>Enterobacterales</taxon>
        <taxon>Enterobacteriaceae</taxon>
        <taxon>Shigella</taxon>
    </lineage>
</organism>
<evidence type="ECO:0000313" key="2">
    <source>
        <dbReference type="EMBL" id="AMQ11565.1"/>
    </source>
</evidence>
<feature type="transmembrane region" description="Helical" evidence="1">
    <location>
        <begin position="31"/>
        <end position="52"/>
    </location>
</feature>
<keyword evidence="1" id="KW-0812">Transmembrane</keyword>
<reference evidence="2" key="1">
    <citation type="journal article" date="2016" name="Nat. Microbiol.">
        <title>Global phylogeography and evolutionary history of Shigella dysenteriae type 1.</title>
        <authorList>
            <person name="Njamkepo E."/>
            <person name="Fawal N."/>
            <person name="Tran-Dien A."/>
            <person name="Hawkey J."/>
            <person name="Strockbine N."/>
            <person name="Jenkins C."/>
            <person name="Talukder K.A."/>
            <person name="Bercion R."/>
            <person name="Kuleshov K."/>
            <person name="Kolinska R."/>
            <person name="Russell J.E."/>
            <person name="Kaftyreva L."/>
            <person name="Accou-Demartin M."/>
            <person name="Karas A."/>
            <person name="Vandenberg O."/>
            <person name="Mather A.E."/>
            <person name="Mason C.J."/>
            <person name="Page A.J."/>
            <person name="Ramamurthy T."/>
            <person name="Bizet C."/>
            <person name="Gamian A."/>
            <person name="Carle I."/>
            <person name="Sow A.G."/>
            <person name="Bouchier C."/>
            <person name="Wester A.L."/>
            <person name="Lejay-Collin M."/>
            <person name="Fonkoua M.C."/>
            <person name="Hello S.L."/>
            <person name="Blaser M.J."/>
            <person name="Jernberg C."/>
            <person name="Ruckly C."/>
            <person name="Merens A."/>
            <person name="Page A.L."/>
            <person name="Aslett M."/>
            <person name="Roggentin P."/>
            <person name="Fruth A."/>
            <person name="Denamur E."/>
            <person name="Venkatesan M."/>
            <person name="Bercovier H."/>
            <person name="Bodhidatta L."/>
            <person name="Chiou C.S."/>
            <person name="Clermont D."/>
            <person name="Colonna B."/>
            <person name="Egorova S."/>
            <person name="Pazhani G.P."/>
            <person name="Ezernitchi A.V."/>
            <person name="Guigon G."/>
            <person name="Harris S.R."/>
            <person name="Izumiya H."/>
            <person name="Korzeniowska-Kowal A."/>
            <person name="Lutynska A."/>
            <person name="Gouali M."/>
            <person name="Grimont F."/>
            <person name="Langendorf C."/>
            <person name="Marejkova M."/>
            <person name="Peterson L.A."/>
            <person name="Perez-Perez G."/>
            <person name="Ngandjio A."/>
            <person name="Podkolzin A."/>
            <person name="Souche E."/>
            <person name="Makarova M."/>
            <person name="Shipulin G.A."/>
            <person name="Ye C."/>
            <person name="Zemlickova H."/>
            <person name="Herpay M."/>
            <person name="Grimont P.A."/>
            <person name="Parkhill J."/>
            <person name="Sansonetti P."/>
            <person name="Holt K.E."/>
            <person name="Brisse S."/>
            <person name="Thomson N.R."/>
            <person name="Weill F.X."/>
        </authorList>
    </citation>
    <scope>NUCLEOTIDE SEQUENCE</scope>
    <source>
        <strain evidence="2">CAR10</strain>
        <plasmid evidence="2">pCAR10</plasmid>
    </source>
</reference>
<dbReference type="AlphaFoldDB" id="A0A142CLX0"/>
<keyword evidence="1" id="KW-1133">Transmembrane helix</keyword>
<dbReference type="EMBL" id="KT754161">
    <property type="protein sequence ID" value="AMQ11565.1"/>
    <property type="molecule type" value="Genomic_DNA"/>
</dbReference>
<evidence type="ECO:0008006" key="3">
    <source>
        <dbReference type="Google" id="ProtNLM"/>
    </source>
</evidence>
<proteinExistence type="predicted"/>
<feature type="transmembrane region" description="Helical" evidence="1">
    <location>
        <begin position="59"/>
        <end position="79"/>
    </location>
</feature>
<name>A0A142CLX0_SHIDY</name>